<dbReference type="InterPro" id="IPR007848">
    <property type="entry name" value="Small_mtfrase_dom"/>
</dbReference>
<dbReference type="InterPro" id="IPR002052">
    <property type="entry name" value="DNA_methylase_N6_adenine_CS"/>
</dbReference>
<accession>A0A1G2I9D5</accession>
<dbReference type="InterPro" id="IPR050320">
    <property type="entry name" value="N5-glutamine_MTase"/>
</dbReference>
<feature type="domain" description="Methyltransferase small" evidence="6">
    <location>
        <begin position="97"/>
        <end position="199"/>
    </location>
</feature>
<organism evidence="7 8">
    <name type="scientific">Candidatus Staskawiczbacteria bacterium RIFCSPLOWO2_01_FULL_37_25b</name>
    <dbReference type="NCBI Taxonomy" id="1802213"/>
    <lineage>
        <taxon>Bacteria</taxon>
        <taxon>Candidatus Staskawicziibacteriota</taxon>
    </lineage>
</organism>
<evidence type="ECO:0000256" key="1">
    <source>
        <dbReference type="ARBA" id="ARBA00012771"/>
    </source>
</evidence>
<dbReference type="Gene3D" id="3.40.50.150">
    <property type="entry name" value="Vaccinia Virus protein VP39"/>
    <property type="match status" value="1"/>
</dbReference>
<protein>
    <recommendedName>
        <fullName evidence="1">peptide chain release factor N(5)-glutamine methyltransferase</fullName>
        <ecNumber evidence="1">2.1.1.297</ecNumber>
    </recommendedName>
</protein>
<keyword evidence="3" id="KW-0808">Transferase</keyword>
<dbReference type="PANTHER" id="PTHR18895:SF74">
    <property type="entry name" value="MTRF1L RELEASE FACTOR GLUTAMINE METHYLTRANSFERASE"/>
    <property type="match status" value="1"/>
</dbReference>
<evidence type="ECO:0000313" key="7">
    <source>
        <dbReference type="EMBL" id="OGZ71414.1"/>
    </source>
</evidence>
<dbReference type="EMBL" id="MHOZ01000056">
    <property type="protein sequence ID" value="OGZ71414.1"/>
    <property type="molecule type" value="Genomic_DNA"/>
</dbReference>
<evidence type="ECO:0000256" key="2">
    <source>
        <dbReference type="ARBA" id="ARBA00022603"/>
    </source>
</evidence>
<comment type="catalytic activity">
    <reaction evidence="5">
        <text>L-glutaminyl-[peptide chain release factor] + S-adenosyl-L-methionine = N(5)-methyl-L-glutaminyl-[peptide chain release factor] + S-adenosyl-L-homocysteine + H(+)</text>
        <dbReference type="Rhea" id="RHEA:42896"/>
        <dbReference type="Rhea" id="RHEA-COMP:10271"/>
        <dbReference type="Rhea" id="RHEA-COMP:10272"/>
        <dbReference type="ChEBI" id="CHEBI:15378"/>
        <dbReference type="ChEBI" id="CHEBI:30011"/>
        <dbReference type="ChEBI" id="CHEBI:57856"/>
        <dbReference type="ChEBI" id="CHEBI:59789"/>
        <dbReference type="ChEBI" id="CHEBI:61891"/>
        <dbReference type="EC" id="2.1.1.297"/>
    </reaction>
</comment>
<dbReference type="NCBIfam" id="TIGR00536">
    <property type="entry name" value="hemK_fam"/>
    <property type="match status" value="1"/>
</dbReference>
<evidence type="ECO:0000256" key="4">
    <source>
        <dbReference type="ARBA" id="ARBA00022691"/>
    </source>
</evidence>
<dbReference type="Proteomes" id="UP000178826">
    <property type="component" value="Unassembled WGS sequence"/>
</dbReference>
<dbReference type="SUPFAM" id="SSF53335">
    <property type="entry name" value="S-adenosyl-L-methionine-dependent methyltransferases"/>
    <property type="match status" value="1"/>
</dbReference>
<reference evidence="7 8" key="1">
    <citation type="journal article" date="2016" name="Nat. Commun.">
        <title>Thousands of microbial genomes shed light on interconnected biogeochemical processes in an aquifer system.</title>
        <authorList>
            <person name="Anantharaman K."/>
            <person name="Brown C.T."/>
            <person name="Hug L.A."/>
            <person name="Sharon I."/>
            <person name="Castelle C.J."/>
            <person name="Probst A.J."/>
            <person name="Thomas B.C."/>
            <person name="Singh A."/>
            <person name="Wilkins M.J."/>
            <person name="Karaoz U."/>
            <person name="Brodie E.L."/>
            <person name="Williams K.H."/>
            <person name="Hubbard S.S."/>
            <person name="Banfield J.F."/>
        </authorList>
    </citation>
    <scope>NUCLEOTIDE SEQUENCE [LARGE SCALE GENOMIC DNA]</scope>
</reference>
<dbReference type="GO" id="GO:0032259">
    <property type="term" value="P:methylation"/>
    <property type="evidence" value="ECO:0007669"/>
    <property type="project" value="UniProtKB-KW"/>
</dbReference>
<dbReference type="Pfam" id="PF05175">
    <property type="entry name" value="MTS"/>
    <property type="match status" value="1"/>
</dbReference>
<keyword evidence="4" id="KW-0949">S-adenosyl-L-methionine</keyword>
<dbReference type="CDD" id="cd02440">
    <property type="entry name" value="AdoMet_MTases"/>
    <property type="match status" value="1"/>
</dbReference>
<dbReference type="GO" id="GO:0003676">
    <property type="term" value="F:nucleic acid binding"/>
    <property type="evidence" value="ECO:0007669"/>
    <property type="project" value="InterPro"/>
</dbReference>
<proteinExistence type="predicted"/>
<dbReference type="EC" id="2.1.1.297" evidence="1"/>
<gene>
    <name evidence="7" type="ORF">A2998_02740</name>
</gene>
<sequence length="264" mass="31198">MDKQIRWLLKEKYNNKPTKQFYKDIERLNGDEPLDYVIGFTKFGAPPGSCKIDLSKKPLIPRPETEFWVKEAIKEIRVSSEFTPWRKFCHKHKIYKIRVLDIFSGSGCIGVAVLKHIKNSKVDFSDSDKNCLEQIKINLKINKIKENRFKAIQSDVFKNIKSKYDFIFANPPYVAVKNKNKIQKSVLKYEPKKALFGGGDGLFYIRKFLKQAKNYLNSGGVIFMEFSPEQKKQIEKLILKYKYKNYKFYKDQHKRWRWAGISNE</sequence>
<keyword evidence="2" id="KW-0489">Methyltransferase</keyword>
<evidence type="ECO:0000259" key="6">
    <source>
        <dbReference type="Pfam" id="PF05175"/>
    </source>
</evidence>
<dbReference type="InterPro" id="IPR029063">
    <property type="entry name" value="SAM-dependent_MTases_sf"/>
</dbReference>
<evidence type="ECO:0000256" key="5">
    <source>
        <dbReference type="ARBA" id="ARBA00048391"/>
    </source>
</evidence>
<evidence type="ECO:0000256" key="3">
    <source>
        <dbReference type="ARBA" id="ARBA00022679"/>
    </source>
</evidence>
<comment type="caution">
    <text evidence="7">The sequence shown here is derived from an EMBL/GenBank/DDBJ whole genome shotgun (WGS) entry which is preliminary data.</text>
</comment>
<dbReference type="GO" id="GO:0102559">
    <property type="term" value="F:peptide chain release factor N(5)-glutamine methyltransferase activity"/>
    <property type="evidence" value="ECO:0007669"/>
    <property type="project" value="UniProtKB-EC"/>
</dbReference>
<dbReference type="InterPro" id="IPR004556">
    <property type="entry name" value="HemK-like"/>
</dbReference>
<evidence type="ECO:0000313" key="8">
    <source>
        <dbReference type="Proteomes" id="UP000178826"/>
    </source>
</evidence>
<dbReference type="PANTHER" id="PTHR18895">
    <property type="entry name" value="HEMK METHYLTRANSFERASE"/>
    <property type="match status" value="1"/>
</dbReference>
<dbReference type="PROSITE" id="PS00092">
    <property type="entry name" value="N6_MTASE"/>
    <property type="match status" value="1"/>
</dbReference>
<name>A0A1G2I9D5_9BACT</name>
<dbReference type="AlphaFoldDB" id="A0A1G2I9D5"/>